<evidence type="ECO:0000256" key="3">
    <source>
        <dbReference type="ARBA" id="ARBA00011900"/>
    </source>
</evidence>
<dbReference type="Gene3D" id="3.40.50.150">
    <property type="entry name" value="Vaccinia Virus protein VP39"/>
    <property type="match status" value="1"/>
</dbReference>
<keyword evidence="6" id="KW-0949">S-adenosyl-L-methionine</keyword>
<dbReference type="Pfam" id="PF02384">
    <property type="entry name" value="N6_Mtase"/>
    <property type="match status" value="1"/>
</dbReference>
<dbReference type="InterPro" id="IPR051537">
    <property type="entry name" value="DNA_Adenine_Mtase"/>
</dbReference>
<keyword evidence="4 12" id="KW-0489">Methyltransferase</keyword>
<gene>
    <name evidence="12" type="ORF">GCM10023156_02160</name>
</gene>
<comment type="similarity">
    <text evidence="2">Belongs to the type-I restriction system S methylase family.</text>
</comment>
<evidence type="ECO:0000256" key="6">
    <source>
        <dbReference type="ARBA" id="ARBA00022691"/>
    </source>
</evidence>
<reference evidence="13" key="1">
    <citation type="journal article" date="2019" name="Int. J. Syst. Evol. Microbiol.">
        <title>The Global Catalogue of Microorganisms (GCM) 10K type strain sequencing project: providing services to taxonomists for standard genome sequencing and annotation.</title>
        <authorList>
            <consortium name="The Broad Institute Genomics Platform"/>
            <consortium name="The Broad Institute Genome Sequencing Center for Infectious Disease"/>
            <person name="Wu L."/>
            <person name="Ma J."/>
        </authorList>
    </citation>
    <scope>NUCLEOTIDE SEQUENCE [LARGE SCALE GENOMIC DNA]</scope>
    <source>
        <strain evidence="13">JCM 17759</strain>
    </source>
</reference>
<keyword evidence="5" id="KW-0808">Transferase</keyword>
<dbReference type="SUPFAM" id="SSF52540">
    <property type="entry name" value="P-loop containing nucleoside triphosphate hydrolases"/>
    <property type="match status" value="1"/>
</dbReference>
<dbReference type="PANTHER" id="PTHR42933">
    <property type="entry name" value="SLR6095 PROTEIN"/>
    <property type="match status" value="1"/>
</dbReference>
<dbReference type="EC" id="2.1.1.72" evidence="3"/>
<evidence type="ECO:0000259" key="11">
    <source>
        <dbReference type="Pfam" id="PF02384"/>
    </source>
</evidence>
<dbReference type="SUPFAM" id="SSF116734">
    <property type="entry name" value="DNA methylase specificity domain"/>
    <property type="match status" value="1"/>
</dbReference>
<evidence type="ECO:0000256" key="1">
    <source>
        <dbReference type="ARBA" id="ARBA00006594"/>
    </source>
</evidence>
<evidence type="ECO:0000313" key="13">
    <source>
        <dbReference type="Proteomes" id="UP001500840"/>
    </source>
</evidence>
<comment type="catalytic activity">
    <reaction evidence="9">
        <text>a 2'-deoxyadenosine in DNA + S-adenosyl-L-methionine = an N(6)-methyl-2'-deoxyadenosine in DNA + S-adenosyl-L-homocysteine + H(+)</text>
        <dbReference type="Rhea" id="RHEA:15197"/>
        <dbReference type="Rhea" id="RHEA-COMP:12418"/>
        <dbReference type="Rhea" id="RHEA-COMP:12419"/>
        <dbReference type="ChEBI" id="CHEBI:15378"/>
        <dbReference type="ChEBI" id="CHEBI:57856"/>
        <dbReference type="ChEBI" id="CHEBI:59789"/>
        <dbReference type="ChEBI" id="CHEBI:90615"/>
        <dbReference type="ChEBI" id="CHEBI:90616"/>
        <dbReference type="EC" id="2.1.1.72"/>
    </reaction>
</comment>
<dbReference type="Gene3D" id="3.40.50.300">
    <property type="entry name" value="P-loop containing nucleotide triphosphate hydrolases"/>
    <property type="match status" value="1"/>
</dbReference>
<feature type="domain" description="DNA methylase adenine-specific" evidence="11">
    <location>
        <begin position="157"/>
        <end position="440"/>
    </location>
</feature>
<dbReference type="InterPro" id="IPR044946">
    <property type="entry name" value="Restrct_endonuc_typeI_TRD_sf"/>
</dbReference>
<protein>
    <recommendedName>
        <fullName evidence="3">site-specific DNA-methyltransferase (adenine-specific)</fullName>
        <ecNumber evidence="3">2.1.1.72</ecNumber>
    </recommendedName>
</protein>
<dbReference type="EMBL" id="BAABGA010000006">
    <property type="protein sequence ID" value="GAA4444164.1"/>
    <property type="molecule type" value="Genomic_DNA"/>
</dbReference>
<feature type="domain" description="Type I restriction modification DNA specificity" evidence="10">
    <location>
        <begin position="517"/>
        <end position="650"/>
    </location>
</feature>
<comment type="similarity">
    <text evidence="1">Belongs to the N(4)/N(6)-methyltransferase family.</text>
</comment>
<name>A0ABP8M6D8_9BACT</name>
<evidence type="ECO:0000256" key="2">
    <source>
        <dbReference type="ARBA" id="ARBA00010923"/>
    </source>
</evidence>
<dbReference type="InterPro" id="IPR003356">
    <property type="entry name" value="DNA_methylase_A-5"/>
</dbReference>
<dbReference type="GO" id="GO:0008168">
    <property type="term" value="F:methyltransferase activity"/>
    <property type="evidence" value="ECO:0007669"/>
    <property type="project" value="UniProtKB-KW"/>
</dbReference>
<organism evidence="12 13">
    <name type="scientific">Novipirellula rosea</name>
    <dbReference type="NCBI Taxonomy" id="1031540"/>
    <lineage>
        <taxon>Bacteria</taxon>
        <taxon>Pseudomonadati</taxon>
        <taxon>Planctomycetota</taxon>
        <taxon>Planctomycetia</taxon>
        <taxon>Pirellulales</taxon>
        <taxon>Pirellulaceae</taxon>
        <taxon>Novipirellula</taxon>
    </lineage>
</organism>
<dbReference type="GO" id="GO:0032259">
    <property type="term" value="P:methylation"/>
    <property type="evidence" value="ECO:0007669"/>
    <property type="project" value="UniProtKB-KW"/>
</dbReference>
<evidence type="ECO:0000256" key="8">
    <source>
        <dbReference type="ARBA" id="ARBA00023125"/>
    </source>
</evidence>
<evidence type="ECO:0000256" key="7">
    <source>
        <dbReference type="ARBA" id="ARBA00022747"/>
    </source>
</evidence>
<dbReference type="InterPro" id="IPR000055">
    <property type="entry name" value="Restrct_endonuc_typeI_TRD"/>
</dbReference>
<keyword evidence="7" id="KW-0680">Restriction system</keyword>
<keyword evidence="13" id="KW-1185">Reference proteome</keyword>
<dbReference type="SUPFAM" id="SSF53335">
    <property type="entry name" value="S-adenosyl-L-methionine-dependent methyltransferases"/>
    <property type="match status" value="1"/>
</dbReference>
<accession>A0ABP8M6D8</accession>
<sequence length="1386" mass="154611">MSRQHIPKSELDSLLMLGSIRGNMTTAEFNVAFAALVFLRWAYFEEAECEAVAAFEDPSYQPRSISRIKWQELSDQSRYRFEETIRRLPDIVGDFALSRNRMIANTARHAANAIVQLSQHSVEFARRMVEWLAHQPFETPADRRAIRNMLDEVLKKNTDRFAGEFLTPTKIANLMVQMANPQCGESVYDPCFGSAGLLTTALESVKKRTTHPVDRATFGEIQQQLDIAGMEISSTAFMIGVTRLGLSGISDSHLEHGNSLAEPERYHATKGIDVVLANPPWGMKIDLHGQEERYPIHTKDSSSLFLQHSLSKLRPGGRCVMVVPPSLLFRGGREQHLRKWLLHEHRVEAIVAMPKGAFSPHTSIETCILLIRKGGSTERVRMVKPSLDKHEIDERTAGSFLEYGEIVDAVQSSKTDNLHSWDVTISEIAENEYDLTPKRRNRSGLERILDSIPKEAELRLLGECCEIITGRNIRANDLMQSPPKSNYEPSGQTLFPDVEREEINPQRPFDFADTPVPYVRIKDVEKGQATRGSSWLIPAVASTIDEKWRLCAGDILLSKSGTIGKVGIVRDGAVGAIAASGFFVLRVKEGTIDPHYLLAYLRGSEANAWMEDRSRGSAAKNLSVRAIKDLPVALPPLQIQQRIADRHRQFGVDALTYLAELLSEDDSQSLASELNDWVSSRLRSVEGYEGDLASGRVLELLEDVAGSECPVRVCKECKHPYHLDYTSNYLNAPENYSAGISTHCLACWLDVGPGSDTVESLSEQSPLVPWALDFCEAAQPLKGVSKIPDPAALISVLQSIEVKLFQSTHYIEGNLPNQERAKQLTLRVLNMIDSYTKHLIADFQIVTNVVNATEGEDGTLRLQLTVENKGRVPLRDVSFTLNPPMTAVLPAEITFFSPGNVVELEFEGSDQSHSDDTVTALRWSDPEWSLNWTARNLAGNLTADKRELGIEFGKVELEQGTVNELPTEPLKRSPYITGNPVKVDREDVFVGRDQLLDDIRHQIGDSGNVALLEGNRRAGKSSILWHLEGCESIPGWIGVYTSFQGTEGDSEEKAKGVPTVEVFRGIAIETAKSIQRNVGEVLLPDGSELKRGKPGIVDTVRAAIKDDAPFTYFREYMEVLLDWLEARNLRLLLLLDEFDKLQEGIDSGITSPQVPENLRFLLQSESRLTAILTSMKRFRRIREEYFSALYGLGTPFDVTSLSKEDARTLVTKPVAGQLVYAPNAIARAIHLAAQQPYLLQCLCESIFRTAKSTGIRSITTDHVNDAAKEVLKNRHFNDLFKYAGTDRRRFILALCHREADGPDPLRLQVIREKLSAHGIEVPEEDLTADLEWLTDLELLDFSGANDGESYSLTVPLMGLWIDTLDYTGLMSKARAESAETEDAEDE</sequence>
<keyword evidence="8" id="KW-0238">DNA-binding</keyword>
<dbReference type="PRINTS" id="PR00507">
    <property type="entry name" value="N12N6MTFRASE"/>
</dbReference>
<dbReference type="InterPro" id="IPR029063">
    <property type="entry name" value="SAM-dependent_MTases_sf"/>
</dbReference>
<evidence type="ECO:0000256" key="9">
    <source>
        <dbReference type="ARBA" id="ARBA00047942"/>
    </source>
</evidence>
<dbReference type="PANTHER" id="PTHR42933:SF3">
    <property type="entry name" value="TYPE I RESTRICTION ENZYME MJAVIII METHYLASE SUBUNIT"/>
    <property type="match status" value="1"/>
</dbReference>
<comment type="caution">
    <text evidence="12">The sequence shown here is derived from an EMBL/GenBank/DDBJ whole genome shotgun (WGS) entry which is preliminary data.</text>
</comment>
<dbReference type="Proteomes" id="UP001500840">
    <property type="component" value="Unassembled WGS sequence"/>
</dbReference>
<dbReference type="InterPro" id="IPR027417">
    <property type="entry name" value="P-loop_NTPase"/>
</dbReference>
<evidence type="ECO:0000259" key="10">
    <source>
        <dbReference type="Pfam" id="PF01420"/>
    </source>
</evidence>
<dbReference type="RefSeq" id="WP_345318583.1">
    <property type="nucleotide sequence ID" value="NZ_BAABGA010000006.1"/>
</dbReference>
<evidence type="ECO:0000256" key="5">
    <source>
        <dbReference type="ARBA" id="ARBA00022679"/>
    </source>
</evidence>
<evidence type="ECO:0000256" key="4">
    <source>
        <dbReference type="ARBA" id="ARBA00022603"/>
    </source>
</evidence>
<proteinExistence type="inferred from homology"/>
<evidence type="ECO:0000313" key="12">
    <source>
        <dbReference type="EMBL" id="GAA4444164.1"/>
    </source>
</evidence>
<dbReference type="Pfam" id="PF01420">
    <property type="entry name" value="Methylase_S"/>
    <property type="match status" value="1"/>
</dbReference>
<dbReference type="Gene3D" id="3.90.220.20">
    <property type="entry name" value="DNA methylase specificity domains"/>
    <property type="match status" value="1"/>
</dbReference>